<accession>A0ABY2E298</accession>
<keyword evidence="7" id="KW-1185">Reference proteome</keyword>
<comment type="caution">
    <text evidence="6">The sequence shown here is derived from an EMBL/GenBank/DDBJ whole genome shotgun (WGS) entry which is preliminary data.</text>
</comment>
<dbReference type="SUPFAM" id="SSF49373">
    <property type="entry name" value="Invasin/intimin cell-adhesion fragments"/>
    <property type="match status" value="1"/>
</dbReference>
<gene>
    <name evidence="6" type="ORF">EXU48_19880</name>
</gene>
<dbReference type="InterPro" id="IPR055372">
    <property type="entry name" value="CBM96"/>
</dbReference>
<protein>
    <submittedName>
        <fullName evidence="6">DNRLRE domain-containing protein</fullName>
    </submittedName>
</protein>
<dbReference type="Pfam" id="PF07940">
    <property type="entry name" value="Hepar_II_III_C"/>
    <property type="match status" value="1"/>
</dbReference>
<reference evidence="6 7" key="1">
    <citation type="submission" date="2019-03" db="EMBL/GenBank/DDBJ databases">
        <title>Genomic features of bacteria from cold environments.</title>
        <authorList>
            <person name="Shen L."/>
        </authorList>
    </citation>
    <scope>NUCLEOTIDE SEQUENCE [LARGE SCALE GENOMIC DNA]</scope>
    <source>
        <strain evidence="7">T3246-1</strain>
    </source>
</reference>
<dbReference type="PANTHER" id="PTHR38045:SF1">
    <property type="entry name" value="HEPARINASE II_III-LIKE PROTEIN"/>
    <property type="match status" value="1"/>
</dbReference>
<sequence>MQRRHFMFLATAAAAGALSHVSLEARLAAAAPRTIRPEHPRLLLTDLDRIRNVAVGDPVAEAWCAEIVAVAEGLTGQPVSAYTLSGGRLLAVSREVLHRVYSLATAWILTDDPRYATRLWQELDAVCAFPDWHPSHFLDTAEMTHAVAIGYDWLYGHWTSAQRGVLETAIIAHGLSAALPAYAGSQPWPAWPNNWNIVCNGGMVAGALAVADVDTDLAEDILAKALASLPLALEAYGPDGGYPEGPAYWEYAFKYLVLLVASLESATGDDEGIADLPGVADTGDFPLHLTGPTGLIFNYYDGADTPVHAPELLWLAQRFGRDDVGWIGLRGVEERKSGWPKLASGLIWYDPELVQGPVEADTALDARFDRCCVVTFRSGWESEEALYLGAKGGDNSERTLEISGHSDMDIGTFVLDALGQRWFTELGSDDYGLPSYFRSLRWSYYRKRPEGQNTLVIGPGDIDSPGQALQAVGTVVARAVGPEEAWAVMDGTDARDGIVSWRRGWRLFDHRRRVLVQDEFELDEPQDVWWFAHTAAEVEIAADGRSATLTSRGESLLARITTPGAVFLALAARPLWTSPDPAGQSQNRSISKLAIRLVGVQQGSIAVEFEPRVPGAPAAAPEPVVPLADWVAPASEVAMLTSLENDDTPIPAFAPGNFSYRVGELANLTATAESGASATVTDGDASTPATVVVTKPGHRPGRYLIWQHNPWGLGNFARPIIASDDDGNVPENTMDGQTGTRWSAFGDGQWIAFDLGSDGPIGSIRIAWQSGEARVASFAIEVAGEDDLSWTPVWQGQSSGTTAGLETTTFGSVTARYIRIVCFGTSTGQWNSITEVEIPGREVETSWLERVERLELAVGDVPVDGSAASTLAGIARSGAQIDVDDWTVEYLSLDESVATVDQSGVISGESIGAATVVAIATSPGRRLLHTACTVAVGDPDRPRFASIGDTYVRAGQYADTNYGTFGVLRVKATLDPDDDLHRRAFLEFAPQPQSRPIAQVLLHLSARVADPAGSSIDLVVRAAAGAFDEAATTWNDQPALGAALGVVPVDSSVAWRTVDLTDELAEQIGAGEAVLLALVQEPASGTGLATEVSGRRSTTIPYLEVVLA</sequence>
<dbReference type="InterPro" id="IPR012480">
    <property type="entry name" value="Hepar_II_III_C"/>
</dbReference>
<dbReference type="InterPro" id="IPR003343">
    <property type="entry name" value="Big_2"/>
</dbReference>
<dbReference type="Gene3D" id="2.70.98.70">
    <property type="match status" value="1"/>
</dbReference>
<dbReference type="RefSeq" id="WP_133109425.1">
    <property type="nucleotide sequence ID" value="NZ_SMNA01000011.1"/>
</dbReference>
<dbReference type="InterPro" id="IPR008964">
    <property type="entry name" value="Invasin/intimin_cell_adhesion"/>
</dbReference>
<evidence type="ECO:0000259" key="5">
    <source>
        <dbReference type="PROSITE" id="PS50022"/>
    </source>
</evidence>
<dbReference type="Pfam" id="PF00754">
    <property type="entry name" value="F5_F8_type_C"/>
    <property type="match status" value="1"/>
</dbReference>
<organism evidence="6 7">
    <name type="scientific">Occultella glacieicola</name>
    <dbReference type="NCBI Taxonomy" id="2518684"/>
    <lineage>
        <taxon>Bacteria</taxon>
        <taxon>Bacillati</taxon>
        <taxon>Actinomycetota</taxon>
        <taxon>Actinomycetes</taxon>
        <taxon>Micrococcales</taxon>
        <taxon>Ruaniaceae</taxon>
        <taxon>Occultella</taxon>
    </lineage>
</organism>
<dbReference type="Proteomes" id="UP000504882">
    <property type="component" value="Unassembled WGS sequence"/>
</dbReference>
<dbReference type="InterPro" id="IPR008929">
    <property type="entry name" value="Chondroitin_lyas"/>
</dbReference>
<evidence type="ECO:0000313" key="7">
    <source>
        <dbReference type="Proteomes" id="UP000504882"/>
    </source>
</evidence>
<dbReference type="PROSITE" id="PS50022">
    <property type="entry name" value="FA58C_3"/>
    <property type="match status" value="1"/>
</dbReference>
<dbReference type="Gene3D" id="2.60.120.260">
    <property type="entry name" value="Galactose-binding domain-like"/>
    <property type="match status" value="1"/>
</dbReference>
<dbReference type="InterPro" id="IPR000421">
    <property type="entry name" value="FA58C"/>
</dbReference>
<keyword evidence="4" id="KW-0732">Signal</keyword>
<dbReference type="InterPro" id="IPR008979">
    <property type="entry name" value="Galactose-bd-like_sf"/>
</dbReference>
<dbReference type="SUPFAM" id="SSF48230">
    <property type="entry name" value="Chondroitin AC/alginate lyase"/>
    <property type="match status" value="1"/>
</dbReference>
<dbReference type="EMBL" id="SMNA01000011">
    <property type="protein sequence ID" value="TDE89684.1"/>
    <property type="molecule type" value="Genomic_DNA"/>
</dbReference>
<keyword evidence="3" id="KW-0964">Secreted</keyword>
<comment type="subcellular location">
    <subcellularLocation>
        <location evidence="1">Cell envelope</location>
    </subcellularLocation>
    <subcellularLocation>
        <location evidence="2">Secreted</location>
    </subcellularLocation>
</comment>
<dbReference type="Pfam" id="PF02368">
    <property type="entry name" value="Big_2"/>
    <property type="match status" value="1"/>
</dbReference>
<feature type="domain" description="F5/8 type C" evidence="5">
    <location>
        <begin position="735"/>
        <end position="841"/>
    </location>
</feature>
<evidence type="ECO:0000256" key="1">
    <source>
        <dbReference type="ARBA" id="ARBA00004196"/>
    </source>
</evidence>
<evidence type="ECO:0000256" key="2">
    <source>
        <dbReference type="ARBA" id="ARBA00004613"/>
    </source>
</evidence>
<evidence type="ECO:0000256" key="4">
    <source>
        <dbReference type="ARBA" id="ARBA00022729"/>
    </source>
</evidence>
<dbReference type="NCBIfam" id="NF033679">
    <property type="entry name" value="DNRLRE_dom"/>
    <property type="match status" value="1"/>
</dbReference>
<name>A0ABY2E298_9MICO</name>
<dbReference type="Gene3D" id="2.60.40.1080">
    <property type="match status" value="1"/>
</dbReference>
<dbReference type="PANTHER" id="PTHR38045">
    <property type="entry name" value="CHROMOSOME 1, WHOLE GENOME SHOTGUN SEQUENCE"/>
    <property type="match status" value="1"/>
</dbReference>
<evidence type="ECO:0000256" key="3">
    <source>
        <dbReference type="ARBA" id="ARBA00022525"/>
    </source>
</evidence>
<proteinExistence type="predicted"/>
<dbReference type="Pfam" id="PF24517">
    <property type="entry name" value="CBM96"/>
    <property type="match status" value="1"/>
</dbReference>
<evidence type="ECO:0000313" key="6">
    <source>
        <dbReference type="EMBL" id="TDE89684.1"/>
    </source>
</evidence>
<dbReference type="Gene3D" id="1.50.10.100">
    <property type="entry name" value="Chondroitin AC/alginate lyase"/>
    <property type="match status" value="1"/>
</dbReference>
<dbReference type="SUPFAM" id="SSF49785">
    <property type="entry name" value="Galactose-binding domain-like"/>
    <property type="match status" value="1"/>
</dbReference>